<evidence type="ECO:0000259" key="1">
    <source>
        <dbReference type="PROSITE" id="PS50943"/>
    </source>
</evidence>
<gene>
    <name evidence="2" type="ORF">H2515_01740</name>
</gene>
<dbReference type="AlphaFoldDB" id="A0A7T4WEF9"/>
<organism evidence="2 3">
    <name type="scientific">Acidithiobacillus ferrivorans</name>
    <dbReference type="NCBI Taxonomy" id="160808"/>
    <lineage>
        <taxon>Bacteria</taxon>
        <taxon>Pseudomonadati</taxon>
        <taxon>Pseudomonadota</taxon>
        <taxon>Acidithiobacillia</taxon>
        <taxon>Acidithiobacillales</taxon>
        <taxon>Acidithiobacillaceae</taxon>
        <taxon>Acidithiobacillus</taxon>
    </lineage>
</organism>
<feature type="domain" description="HTH cro/C1-type" evidence="1">
    <location>
        <begin position="31"/>
        <end position="77"/>
    </location>
</feature>
<dbReference type="PROSITE" id="PS50943">
    <property type="entry name" value="HTH_CROC1"/>
    <property type="match status" value="1"/>
</dbReference>
<protein>
    <recommendedName>
        <fullName evidence="1">HTH cro/C1-type domain-containing protein</fullName>
    </recommendedName>
</protein>
<evidence type="ECO:0000313" key="2">
    <source>
        <dbReference type="EMBL" id="QQD73086.1"/>
    </source>
</evidence>
<proteinExistence type="predicted"/>
<dbReference type="RefSeq" id="WP_198660799.1">
    <property type="nucleotide sequence ID" value="NZ_CP059488.1"/>
</dbReference>
<reference evidence="2 3" key="1">
    <citation type="submission" date="2020-07" db="EMBL/GenBank/DDBJ databases">
        <title>Complete genome sequence analysis of Acidithiobacillus ferrivorans XJFY6S-08 reveals extreme environmental adaptation to alpine acid mine drainage.</title>
        <authorList>
            <person name="Yan L."/>
            <person name="Ni Y."/>
        </authorList>
    </citation>
    <scope>NUCLEOTIDE SEQUENCE [LARGE SCALE GENOMIC DNA]</scope>
    <source>
        <strain evidence="2 3">XJFY6S-08</strain>
    </source>
</reference>
<dbReference type="EMBL" id="CP059488">
    <property type="protein sequence ID" value="QQD73086.1"/>
    <property type="molecule type" value="Genomic_DNA"/>
</dbReference>
<dbReference type="Gene3D" id="1.10.260.40">
    <property type="entry name" value="lambda repressor-like DNA-binding domains"/>
    <property type="match status" value="1"/>
</dbReference>
<dbReference type="GO" id="GO:0003677">
    <property type="term" value="F:DNA binding"/>
    <property type="evidence" value="ECO:0007669"/>
    <property type="project" value="InterPro"/>
</dbReference>
<dbReference type="InterPro" id="IPR010982">
    <property type="entry name" value="Lambda_DNA-bd_dom_sf"/>
</dbReference>
<sequence length="134" mass="15955">MNDDEPTNQQIAGRATQAFKRKVAREFAMGRRYTKAELSRQVGEAPQVIQHFLNDGILDKRKLPKFADELEVSVDWLLNGREDVEHLFITNHRDRALLEIFQQLPQREQERIFREIQDAEQRRREKIDTLLRTK</sequence>
<dbReference type="Proteomes" id="UP000595420">
    <property type="component" value="Chromosome"/>
</dbReference>
<evidence type="ECO:0000313" key="3">
    <source>
        <dbReference type="Proteomes" id="UP000595420"/>
    </source>
</evidence>
<name>A0A7T4WEF9_9PROT</name>
<dbReference type="InterPro" id="IPR001387">
    <property type="entry name" value="Cro/C1-type_HTH"/>
</dbReference>
<accession>A0A7T4WEF9</accession>